<comment type="caution">
    <text evidence="1">The sequence shown here is derived from an EMBL/GenBank/DDBJ whole genome shotgun (WGS) entry which is preliminary data.</text>
</comment>
<protein>
    <submittedName>
        <fullName evidence="1">Uncharacterized protein</fullName>
    </submittedName>
</protein>
<name>A0AAE4BLS6_9DEIO</name>
<dbReference type="RefSeq" id="WP_309854719.1">
    <property type="nucleotide sequence ID" value="NZ_JAVDQJ010000005.1"/>
</dbReference>
<reference evidence="1" key="1">
    <citation type="submission" date="2023-07" db="EMBL/GenBank/DDBJ databases">
        <title>Sorghum-associated microbial communities from plants grown in Nebraska, USA.</title>
        <authorList>
            <person name="Schachtman D."/>
        </authorList>
    </citation>
    <scope>NUCLEOTIDE SEQUENCE</scope>
    <source>
        <strain evidence="1">BE330</strain>
    </source>
</reference>
<organism evidence="1 2">
    <name type="scientific">Deinococcus soli</name>
    <name type="common">ex Cha et al. 2016</name>
    <dbReference type="NCBI Taxonomy" id="1309411"/>
    <lineage>
        <taxon>Bacteria</taxon>
        <taxon>Thermotogati</taxon>
        <taxon>Deinococcota</taxon>
        <taxon>Deinococci</taxon>
        <taxon>Deinococcales</taxon>
        <taxon>Deinococcaceae</taxon>
        <taxon>Deinococcus</taxon>
    </lineage>
</organism>
<proteinExistence type="predicted"/>
<gene>
    <name evidence="1" type="ORF">J2Y00_001893</name>
</gene>
<accession>A0AAE4BLS6</accession>
<evidence type="ECO:0000313" key="2">
    <source>
        <dbReference type="Proteomes" id="UP001185331"/>
    </source>
</evidence>
<evidence type="ECO:0000313" key="1">
    <source>
        <dbReference type="EMBL" id="MDR6218330.1"/>
    </source>
</evidence>
<dbReference type="EMBL" id="JAVDQK010000004">
    <property type="protein sequence ID" value="MDR6218330.1"/>
    <property type="molecule type" value="Genomic_DNA"/>
</dbReference>
<sequence>MSFQPGHYAAVEGTQYIQVGNRVRFIRMDEDGMVTFVRMDSSYTMSEADFRRQFQFLPDGEARYLAELTGATTDLSKLTAELVTLSMQLDSVKIGLDAGGNLGGVQALLAGAAGDSDPEPGGDSALVTTTSKLQQVRSAALSINVRVQRTQDLVNDKRKVIERLTSEALTATRALLKPIQEHVKKLHEVVWTLELYAGSREEIHHLLSGAPAPDTEPLVIRQGVLSMAEESAVMLDDKGMDSESIGRFDAWLRAKPERLDLFLPERKGVVAFVARWDGKDYGNPLVTNAVRDANTYTHFLIRNGENVYRISADFKSGRTLVPSHADFMELFFAEQWVDGNRVKVPLRPGSREFLEAEKKAGDLQRHYYRVALILQGLIDRTAVFHPLPEDEDGAQRVVLTTEADYAAGRVRVLEDVSMALSDPRETFSEFLLRVNSGMEVGRRVIGDFSRTSSGSYGEHAERVTPKGARRPTADEPVVLESRNGPYFVARYERKEEVFRRGARGRWDSGPSKTRASIKILPTDKSILLLDHPDVTEEALTDFLGRRSERDQYLTMIPLLKTTIRTLRAEREAQAPFTALLARYAQEQLGEDEATAQDLAAAAVTAYRTRYRLHRTLPVEDAAAFQGCVDALGTLRDSRADRQARRDCGEYARVLAALQAAHPEAMLIAHRGGTEYVAVTPHRETEQVYASISTYRAPKSGIPVLKGTEDWRTLDHSLRRAEALHVTPRFLTWWFRASTKGVPTGPELDAIKAQAVERATALLGQAPLALALTRRGGYSVHAWMPDERRDPNDLRVYHLTPYRTEDGTFQLPRRGPGTCYTAEFNPRQRWHLSEAERAVTPERPWLAERFEVLYVNGPACAAHEALVTQTQERTAARTARYLALKDLRQPLRDQVEAAWWDAQRQTFLREYGAASAHLWADHKKSVKTDTLTFPGLDDREKTPLNVALNALLDAEVSVSGLSVAEALTLARARGADVPDVSPQLADLRWPL</sequence>
<dbReference type="AlphaFoldDB" id="A0AAE4BLS6"/>
<dbReference type="Proteomes" id="UP001185331">
    <property type="component" value="Unassembled WGS sequence"/>
</dbReference>